<evidence type="ECO:0000313" key="2">
    <source>
        <dbReference type="Proteomes" id="UP000887574"/>
    </source>
</evidence>
<keyword evidence="2" id="KW-1185">Reference proteome</keyword>
<proteinExistence type="predicted"/>
<feature type="region of interest" description="Disordered" evidence="1">
    <location>
        <begin position="84"/>
        <end position="105"/>
    </location>
</feature>
<reference evidence="3" key="1">
    <citation type="submission" date="2022-11" db="UniProtKB">
        <authorList>
            <consortium name="WormBaseParasite"/>
        </authorList>
    </citation>
    <scope>IDENTIFICATION</scope>
</reference>
<dbReference type="WBParaSite" id="jg16251">
    <property type="protein sequence ID" value="jg16251"/>
    <property type="gene ID" value="jg16251"/>
</dbReference>
<protein>
    <submittedName>
        <fullName evidence="3">Uncharacterized protein</fullName>
    </submittedName>
</protein>
<organism evidence="2 3">
    <name type="scientific">Ditylenchus dipsaci</name>
    <dbReference type="NCBI Taxonomy" id="166011"/>
    <lineage>
        <taxon>Eukaryota</taxon>
        <taxon>Metazoa</taxon>
        <taxon>Ecdysozoa</taxon>
        <taxon>Nematoda</taxon>
        <taxon>Chromadorea</taxon>
        <taxon>Rhabditida</taxon>
        <taxon>Tylenchina</taxon>
        <taxon>Tylenchomorpha</taxon>
        <taxon>Sphaerularioidea</taxon>
        <taxon>Anguinidae</taxon>
        <taxon>Anguininae</taxon>
        <taxon>Ditylenchus</taxon>
    </lineage>
</organism>
<sequence>MWWQQKNGKYWVVIDGGRERLNVVCVFFISSGQSVMGSEIQVDLNGTAANYYSGGQNSSVPCKLYLDEKSDGDGYLANVSLTGTPDCDSRLSSSTSNGRGASNRR</sequence>
<feature type="compositionally biased region" description="Polar residues" evidence="1">
    <location>
        <begin position="90"/>
        <end position="105"/>
    </location>
</feature>
<name>A0A915D5M0_9BILA</name>
<dbReference type="AlphaFoldDB" id="A0A915D5M0"/>
<accession>A0A915D5M0</accession>
<dbReference type="Proteomes" id="UP000887574">
    <property type="component" value="Unplaced"/>
</dbReference>
<evidence type="ECO:0000256" key="1">
    <source>
        <dbReference type="SAM" id="MobiDB-lite"/>
    </source>
</evidence>
<evidence type="ECO:0000313" key="3">
    <source>
        <dbReference type="WBParaSite" id="jg16251"/>
    </source>
</evidence>